<dbReference type="AlphaFoldDB" id="A0A0E9Q2K3"/>
<proteinExistence type="predicted"/>
<organism evidence="1">
    <name type="scientific">Anguilla anguilla</name>
    <name type="common">European freshwater eel</name>
    <name type="synonym">Muraena anguilla</name>
    <dbReference type="NCBI Taxonomy" id="7936"/>
    <lineage>
        <taxon>Eukaryota</taxon>
        <taxon>Metazoa</taxon>
        <taxon>Chordata</taxon>
        <taxon>Craniata</taxon>
        <taxon>Vertebrata</taxon>
        <taxon>Euteleostomi</taxon>
        <taxon>Actinopterygii</taxon>
        <taxon>Neopterygii</taxon>
        <taxon>Teleostei</taxon>
        <taxon>Anguilliformes</taxon>
        <taxon>Anguillidae</taxon>
        <taxon>Anguilla</taxon>
    </lineage>
</organism>
<evidence type="ECO:0000313" key="1">
    <source>
        <dbReference type="EMBL" id="JAH10974.1"/>
    </source>
</evidence>
<name>A0A0E9Q2K3_ANGAN</name>
<protein>
    <submittedName>
        <fullName evidence="1">Uncharacterized protein</fullName>
    </submittedName>
</protein>
<sequence>MLTLPAPGAVSPSCPLSLQLSPHYSW</sequence>
<dbReference type="EMBL" id="GBXM01097603">
    <property type="protein sequence ID" value="JAH10974.1"/>
    <property type="molecule type" value="Transcribed_RNA"/>
</dbReference>
<reference evidence="1" key="2">
    <citation type="journal article" date="2015" name="Fish Shellfish Immunol.">
        <title>Early steps in the European eel (Anguilla anguilla)-Vibrio vulnificus interaction in the gills: Role of the RtxA13 toxin.</title>
        <authorList>
            <person name="Callol A."/>
            <person name="Pajuelo D."/>
            <person name="Ebbesson L."/>
            <person name="Teles M."/>
            <person name="MacKenzie S."/>
            <person name="Amaro C."/>
        </authorList>
    </citation>
    <scope>NUCLEOTIDE SEQUENCE</scope>
</reference>
<accession>A0A0E9Q2K3</accession>
<reference evidence="1" key="1">
    <citation type="submission" date="2014-11" db="EMBL/GenBank/DDBJ databases">
        <authorList>
            <person name="Amaro Gonzalez C."/>
        </authorList>
    </citation>
    <scope>NUCLEOTIDE SEQUENCE</scope>
</reference>